<dbReference type="InParanoid" id="H2ZB14"/>
<sequence length="242" mass="26477">MNASATLNSTEWINNNALNVFEESDSCRVAVTRSEAGSCVLDGNIYLVGGYSWMNRGRIDNVECVNTGEPKTGAEDRKLHGDEGADCKAANIKNYPMRCTGIACAVLPLYKAPQMTFDLLALPEPEQPEVGKTTKRGNRILPKSAHPRVFPSSEFGADEEMISTAPFKLGQNNVGRANSASPRANNSPNLRSNFKKSTDIFQWLENSRDAQATSDQQQSPIFDDIQPEVCGDKSTNPVFLTQ</sequence>
<feature type="compositionally biased region" description="Polar residues" evidence="2">
    <location>
        <begin position="209"/>
        <end position="220"/>
    </location>
</feature>
<proteinExistence type="predicted"/>
<accession>H2ZB14</accession>
<dbReference type="Proteomes" id="UP000007875">
    <property type="component" value="Unassembled WGS sequence"/>
</dbReference>
<organism evidence="3 4">
    <name type="scientific">Ciona savignyi</name>
    <name type="common">Pacific transparent sea squirt</name>
    <dbReference type="NCBI Taxonomy" id="51511"/>
    <lineage>
        <taxon>Eukaryota</taxon>
        <taxon>Metazoa</taxon>
        <taxon>Chordata</taxon>
        <taxon>Tunicata</taxon>
        <taxon>Ascidiacea</taxon>
        <taxon>Phlebobranchia</taxon>
        <taxon>Cionidae</taxon>
        <taxon>Ciona</taxon>
    </lineage>
</organism>
<dbReference type="HOGENOM" id="CLU_1146868_0_0_1"/>
<keyword evidence="4" id="KW-1185">Reference proteome</keyword>
<evidence type="ECO:0000256" key="2">
    <source>
        <dbReference type="SAM" id="MobiDB-lite"/>
    </source>
</evidence>
<evidence type="ECO:0000313" key="4">
    <source>
        <dbReference type="Proteomes" id="UP000007875"/>
    </source>
</evidence>
<name>H2ZB14_CIOSA</name>
<feature type="region of interest" description="Disordered" evidence="2">
    <location>
        <begin position="173"/>
        <end position="193"/>
    </location>
</feature>
<dbReference type="Ensembl" id="ENSCSAVT00000014952.1">
    <property type="protein sequence ID" value="ENSCSAVP00000014779.1"/>
    <property type="gene ID" value="ENSCSAVG00000008642.1"/>
</dbReference>
<evidence type="ECO:0000313" key="3">
    <source>
        <dbReference type="Ensembl" id="ENSCSAVP00000014779.1"/>
    </source>
</evidence>
<feature type="compositionally biased region" description="Polar residues" evidence="2">
    <location>
        <begin position="233"/>
        <end position="242"/>
    </location>
</feature>
<reference evidence="3" key="2">
    <citation type="submission" date="2025-08" db="UniProtKB">
        <authorList>
            <consortium name="Ensembl"/>
        </authorList>
    </citation>
    <scope>IDENTIFICATION</scope>
</reference>
<dbReference type="AlphaFoldDB" id="H2ZB14"/>
<feature type="compositionally biased region" description="Low complexity" evidence="2">
    <location>
        <begin position="176"/>
        <end position="189"/>
    </location>
</feature>
<feature type="region of interest" description="Disordered" evidence="2">
    <location>
        <begin position="128"/>
        <end position="151"/>
    </location>
</feature>
<feature type="region of interest" description="Disordered" evidence="2">
    <location>
        <begin position="207"/>
        <end position="242"/>
    </location>
</feature>
<dbReference type="SUPFAM" id="SSF117281">
    <property type="entry name" value="Kelch motif"/>
    <property type="match status" value="1"/>
</dbReference>
<keyword evidence="1" id="KW-0880">Kelch repeat</keyword>
<protein>
    <submittedName>
        <fullName evidence="3">Uncharacterized protein</fullName>
    </submittedName>
</protein>
<reference evidence="4" key="1">
    <citation type="submission" date="2003-08" db="EMBL/GenBank/DDBJ databases">
        <authorList>
            <person name="Birren B."/>
            <person name="Nusbaum C."/>
            <person name="Abebe A."/>
            <person name="Abouelleil A."/>
            <person name="Adekoya E."/>
            <person name="Ait-zahra M."/>
            <person name="Allen N."/>
            <person name="Allen T."/>
            <person name="An P."/>
            <person name="Anderson M."/>
            <person name="Anderson S."/>
            <person name="Arachchi H."/>
            <person name="Armbruster J."/>
            <person name="Bachantsang P."/>
            <person name="Baldwin J."/>
            <person name="Barry A."/>
            <person name="Bayul T."/>
            <person name="Blitshsteyn B."/>
            <person name="Bloom T."/>
            <person name="Blye J."/>
            <person name="Boguslavskiy L."/>
            <person name="Borowsky M."/>
            <person name="Boukhgalter B."/>
            <person name="Brunache A."/>
            <person name="Butler J."/>
            <person name="Calixte N."/>
            <person name="Calvo S."/>
            <person name="Camarata J."/>
            <person name="Campo K."/>
            <person name="Chang J."/>
            <person name="Cheshatsang Y."/>
            <person name="Citroen M."/>
            <person name="Collymore A."/>
            <person name="Considine T."/>
            <person name="Cook A."/>
            <person name="Cooke P."/>
            <person name="Corum B."/>
            <person name="Cuomo C."/>
            <person name="David R."/>
            <person name="Dawoe T."/>
            <person name="Degray S."/>
            <person name="Dodge S."/>
            <person name="Dooley K."/>
            <person name="Dorje P."/>
            <person name="Dorjee K."/>
            <person name="Dorris L."/>
            <person name="Duffey N."/>
            <person name="Dupes A."/>
            <person name="Elkins T."/>
            <person name="Engels R."/>
            <person name="Erickson J."/>
            <person name="Farina A."/>
            <person name="Faro S."/>
            <person name="Ferreira P."/>
            <person name="Fischer H."/>
            <person name="Fitzgerald M."/>
            <person name="Foley K."/>
            <person name="Gage D."/>
            <person name="Galagan J."/>
            <person name="Gearin G."/>
            <person name="Gnerre S."/>
            <person name="Gnirke A."/>
            <person name="Goyette A."/>
            <person name="Graham J."/>
            <person name="Grandbois E."/>
            <person name="Gyaltsen K."/>
            <person name="Hafez N."/>
            <person name="Hagopian D."/>
            <person name="Hagos B."/>
            <person name="Hall J."/>
            <person name="Hatcher B."/>
            <person name="Heller A."/>
            <person name="Higgins H."/>
            <person name="Honan T."/>
            <person name="Horn A."/>
            <person name="Houde N."/>
            <person name="Hughes L."/>
            <person name="Hulme W."/>
            <person name="Husby E."/>
            <person name="Iliev I."/>
            <person name="Jaffe D."/>
            <person name="Jones C."/>
            <person name="Kamal M."/>
            <person name="Kamat A."/>
            <person name="Kamvysselis M."/>
            <person name="Karlsson E."/>
            <person name="Kells C."/>
            <person name="Kieu A."/>
            <person name="Kisner P."/>
            <person name="Kodira C."/>
            <person name="Kulbokas E."/>
            <person name="Labutti K."/>
            <person name="Lama D."/>
            <person name="Landers T."/>
            <person name="Leger J."/>
            <person name="Levine S."/>
            <person name="Lewis D."/>
            <person name="Lewis T."/>
            <person name="Lindblad-toh K."/>
            <person name="Liu X."/>
            <person name="Lokyitsang T."/>
            <person name="Lokyitsang Y."/>
            <person name="Lucien O."/>
            <person name="Lui A."/>
            <person name="Ma L.J."/>
            <person name="Mabbitt R."/>
            <person name="Macdonald J."/>
            <person name="Maclean C."/>
            <person name="Major J."/>
            <person name="Manning J."/>
            <person name="Marabella R."/>
            <person name="Maru K."/>
            <person name="Matthews C."/>
            <person name="Mauceli E."/>
            <person name="Mccarthy M."/>
            <person name="Mcdonough S."/>
            <person name="Mcghee T."/>
            <person name="Meldrim J."/>
            <person name="Meneus L."/>
            <person name="Mesirov J."/>
            <person name="Mihalev A."/>
            <person name="Mihova T."/>
            <person name="Mikkelsen T."/>
            <person name="Mlenga V."/>
            <person name="Moru K."/>
            <person name="Mozes J."/>
            <person name="Mulrain L."/>
            <person name="Munson G."/>
            <person name="Naylor J."/>
            <person name="Newes C."/>
            <person name="Nguyen C."/>
            <person name="Nguyen N."/>
            <person name="Nguyen T."/>
            <person name="Nicol R."/>
            <person name="Nielsen C."/>
            <person name="Nizzari M."/>
            <person name="Norbu C."/>
            <person name="Norbu N."/>
            <person name="O'donnell P."/>
            <person name="Okoawo O."/>
            <person name="O'leary S."/>
            <person name="Omotosho B."/>
            <person name="O'neill K."/>
            <person name="Osman S."/>
            <person name="Parker S."/>
            <person name="Perrin D."/>
            <person name="Phunkhang P."/>
            <person name="Piqani B."/>
            <person name="Purcell S."/>
            <person name="Rachupka T."/>
            <person name="Ramasamy U."/>
            <person name="Rameau R."/>
            <person name="Ray V."/>
            <person name="Raymond C."/>
            <person name="Retta R."/>
            <person name="Richardson S."/>
            <person name="Rise C."/>
            <person name="Rodriguez J."/>
            <person name="Rogers J."/>
            <person name="Rogov P."/>
            <person name="Rutman M."/>
            <person name="Schupbach R."/>
            <person name="Seaman C."/>
            <person name="Settipalli S."/>
            <person name="Sharpe T."/>
            <person name="Sheridan J."/>
            <person name="Sherpa N."/>
            <person name="Shi J."/>
            <person name="Smirnov S."/>
            <person name="Smith C."/>
            <person name="Sougnez C."/>
            <person name="Spencer B."/>
            <person name="Stalker J."/>
            <person name="Stange-thomann N."/>
            <person name="Stavropoulos S."/>
            <person name="Stetson K."/>
            <person name="Stone C."/>
            <person name="Stone S."/>
            <person name="Stubbs M."/>
            <person name="Talamas J."/>
            <person name="Tchuinga P."/>
            <person name="Tenzing P."/>
            <person name="Tesfaye S."/>
            <person name="Theodore J."/>
            <person name="Thoulutsang Y."/>
            <person name="Topham K."/>
            <person name="Towey S."/>
            <person name="Tsamla T."/>
            <person name="Tsomo N."/>
            <person name="Vallee D."/>
            <person name="Vassiliev H."/>
            <person name="Venkataraman V."/>
            <person name="Vinson J."/>
            <person name="Vo A."/>
            <person name="Wade C."/>
            <person name="Wang S."/>
            <person name="Wangchuk T."/>
            <person name="Wangdi T."/>
            <person name="Whittaker C."/>
            <person name="Wilkinson J."/>
            <person name="Wu Y."/>
            <person name="Wyman D."/>
            <person name="Yadav S."/>
            <person name="Yang S."/>
            <person name="Yang X."/>
            <person name="Yeager S."/>
            <person name="Yee E."/>
            <person name="Young G."/>
            <person name="Zainoun J."/>
            <person name="Zembeck L."/>
            <person name="Zimmer A."/>
            <person name="Zody M."/>
            <person name="Lander E."/>
        </authorList>
    </citation>
    <scope>NUCLEOTIDE SEQUENCE [LARGE SCALE GENOMIC DNA]</scope>
</reference>
<dbReference type="InterPro" id="IPR006652">
    <property type="entry name" value="Kelch_1"/>
</dbReference>
<dbReference type="Pfam" id="PF01344">
    <property type="entry name" value="Kelch_1"/>
    <property type="match status" value="1"/>
</dbReference>
<evidence type="ECO:0000256" key="1">
    <source>
        <dbReference type="ARBA" id="ARBA00022441"/>
    </source>
</evidence>
<reference evidence="3" key="3">
    <citation type="submission" date="2025-09" db="UniProtKB">
        <authorList>
            <consortium name="Ensembl"/>
        </authorList>
    </citation>
    <scope>IDENTIFICATION</scope>
</reference>
<dbReference type="InterPro" id="IPR015915">
    <property type="entry name" value="Kelch-typ_b-propeller"/>
</dbReference>